<comment type="caution">
    <text evidence="13">The sequence shown here is derived from an EMBL/GenBank/DDBJ whole genome shotgun (WGS) entry which is preliminary data.</text>
</comment>
<dbReference type="PANTHER" id="PTHR47234:SF2">
    <property type="entry name" value="TONB-DEPENDENT RECEPTOR"/>
    <property type="match status" value="1"/>
</dbReference>
<proteinExistence type="inferred from homology"/>
<keyword evidence="13" id="KW-0675">Receptor</keyword>
<dbReference type="Proteomes" id="UP000577891">
    <property type="component" value="Unassembled WGS sequence"/>
</dbReference>
<feature type="domain" description="TonB-dependent receptor-like beta-barrel" evidence="11">
    <location>
        <begin position="489"/>
        <end position="939"/>
    </location>
</feature>
<keyword evidence="4 8" id="KW-0812">Transmembrane</keyword>
<keyword evidence="14" id="KW-1185">Reference proteome</keyword>
<feature type="domain" description="TonB-dependent receptor plug" evidence="12">
    <location>
        <begin position="98"/>
        <end position="210"/>
    </location>
</feature>
<dbReference type="SUPFAM" id="SSF56935">
    <property type="entry name" value="Porins"/>
    <property type="match status" value="1"/>
</dbReference>
<dbReference type="AlphaFoldDB" id="A0A7W4J2X1"/>
<keyword evidence="5 9" id="KW-0798">TonB box</keyword>
<evidence type="ECO:0000256" key="10">
    <source>
        <dbReference type="SAM" id="SignalP"/>
    </source>
</evidence>
<evidence type="ECO:0000259" key="12">
    <source>
        <dbReference type="Pfam" id="PF07715"/>
    </source>
</evidence>
<organism evidence="13 14">
    <name type="scientific">Gluconacetobacter asukensis</name>
    <dbReference type="NCBI Taxonomy" id="1017181"/>
    <lineage>
        <taxon>Bacteria</taxon>
        <taxon>Pseudomonadati</taxon>
        <taxon>Pseudomonadota</taxon>
        <taxon>Alphaproteobacteria</taxon>
        <taxon>Acetobacterales</taxon>
        <taxon>Acetobacteraceae</taxon>
        <taxon>Gluconacetobacter</taxon>
    </lineage>
</organism>
<keyword evidence="7 8" id="KW-0998">Cell outer membrane</keyword>
<sequence length="976" mass="105690">MTINLKKVLALSTSLGVAVVCASGASAATTAQTQTHTRHRVKHTAPVSAPSAAPAATVVSKPAVRAAALSSGAASAFVAPRDESILVTGSALSQRADSNANPVQTITAKDIQSTSATTLGDYLLRLPSISASGTNNTNTNGGLGMSCSDIRNLGQNRVLVLVDGKRQVPTFGNGSQCVDMNSIPMDMVESVEILKDGGSELYGADAVAGVINIKLRHNTTKGNITIRGGITDKGDGQMGLLSGYKGFDFDHGRGNITVFGSYMTQSGIRQKNRDWSATPWNSDPAIGENAAVGSSIPMNTRVIDPSGNFDLVSNGTGGGANGFHNFSTSDRYNFASEQMLTNSLQQGVLAGDAHYELNEHVDFYSSVRYTHKDAMNTLAGNPMTGASYPSTLETSVVLPAGNPYNIWGQDVDLYKRFSDIGPRKYEEAFDTWQYIGGAKGRIVGDWHYDVSMTYGESLAKLSTENMENYAHYLDELGSQQVDPADPNSAVVYNPSICKSSAGCVLVNPFQAYSGQAANYLRYTQVDHSAYYMRDFNARVHNNRLAKLPWQGGGHLGVAMGLEHRSEQASYKPDPLAVNGDLGGGATYTGGGYDVTEAYIESNLLLLRNVPFAHDLTIDGQGRWSHYNTFGDAYNWKASINYAPISDIRFRATLGTSFRAPTLTELYSGHQIGYNSGNDPCAQASSYGSYSAAVVAKCASQGINTATFVNANSSQIPTLGGGNSALKPEEGRTYTFGTVITPRWIPNLTASVEYWHYTVKNTILQVPVQFIVDECYTGVGPSYCNLVSQRSSAGQLTQVNDTYENAGGLRTNGIDFDLSYRFRLTKHDSLMLNNNFQQIVGYLQQNEPGGTWYNYAGRLLYQNGYGFPRVRDYATATWSHDRFSLTYMMSYTGGMKFNDGSNDLSCKVYAYCKVPGVFSHDVTISYNLPDWQIELGVNNILDKKPPFVPDGASNTALSMYPEEIIGRYVFMQVGRIF</sequence>
<evidence type="ECO:0000256" key="3">
    <source>
        <dbReference type="ARBA" id="ARBA00022452"/>
    </source>
</evidence>
<dbReference type="RefSeq" id="WP_182980110.1">
    <property type="nucleotide sequence ID" value="NZ_BAABGB010000057.1"/>
</dbReference>
<evidence type="ECO:0000313" key="13">
    <source>
        <dbReference type="EMBL" id="MBB2173614.1"/>
    </source>
</evidence>
<comment type="similarity">
    <text evidence="8 9">Belongs to the TonB-dependent receptor family.</text>
</comment>
<evidence type="ECO:0000259" key="11">
    <source>
        <dbReference type="Pfam" id="PF00593"/>
    </source>
</evidence>
<evidence type="ECO:0000256" key="7">
    <source>
        <dbReference type="ARBA" id="ARBA00023237"/>
    </source>
</evidence>
<dbReference type="InterPro" id="IPR037066">
    <property type="entry name" value="Plug_dom_sf"/>
</dbReference>
<evidence type="ECO:0000256" key="9">
    <source>
        <dbReference type="RuleBase" id="RU003357"/>
    </source>
</evidence>
<dbReference type="Gene3D" id="2.40.170.20">
    <property type="entry name" value="TonB-dependent receptor, beta-barrel domain"/>
    <property type="match status" value="1"/>
</dbReference>
<evidence type="ECO:0000256" key="1">
    <source>
        <dbReference type="ARBA" id="ARBA00004571"/>
    </source>
</evidence>
<evidence type="ECO:0000256" key="4">
    <source>
        <dbReference type="ARBA" id="ARBA00022692"/>
    </source>
</evidence>
<keyword evidence="6 8" id="KW-0472">Membrane</keyword>
<dbReference type="InterPro" id="IPR012910">
    <property type="entry name" value="Plug_dom"/>
</dbReference>
<evidence type="ECO:0000256" key="2">
    <source>
        <dbReference type="ARBA" id="ARBA00022448"/>
    </source>
</evidence>
<evidence type="ECO:0000256" key="5">
    <source>
        <dbReference type="ARBA" id="ARBA00023077"/>
    </source>
</evidence>
<keyword evidence="10" id="KW-0732">Signal</keyword>
<dbReference type="PANTHER" id="PTHR47234">
    <property type="match status" value="1"/>
</dbReference>
<dbReference type="InterPro" id="IPR036942">
    <property type="entry name" value="Beta-barrel_TonB_sf"/>
</dbReference>
<dbReference type="InterPro" id="IPR039426">
    <property type="entry name" value="TonB-dep_rcpt-like"/>
</dbReference>
<dbReference type="PROSITE" id="PS52016">
    <property type="entry name" value="TONB_DEPENDENT_REC_3"/>
    <property type="match status" value="1"/>
</dbReference>
<dbReference type="GO" id="GO:0009279">
    <property type="term" value="C:cell outer membrane"/>
    <property type="evidence" value="ECO:0007669"/>
    <property type="project" value="UniProtKB-SubCell"/>
</dbReference>
<comment type="subcellular location">
    <subcellularLocation>
        <location evidence="1 8">Cell outer membrane</location>
        <topology evidence="1 8">Multi-pass membrane protein</topology>
    </subcellularLocation>
</comment>
<name>A0A7W4J2X1_9PROT</name>
<evidence type="ECO:0000256" key="6">
    <source>
        <dbReference type="ARBA" id="ARBA00023136"/>
    </source>
</evidence>
<keyword evidence="2 8" id="KW-0813">Transport</keyword>
<dbReference type="InterPro" id="IPR000531">
    <property type="entry name" value="Beta-barrel_TonB"/>
</dbReference>
<feature type="chain" id="PRO_5031280415" evidence="10">
    <location>
        <begin position="28"/>
        <end position="976"/>
    </location>
</feature>
<keyword evidence="3 8" id="KW-1134">Transmembrane beta strand</keyword>
<dbReference type="Gene3D" id="2.170.130.10">
    <property type="entry name" value="TonB-dependent receptor, plug domain"/>
    <property type="match status" value="1"/>
</dbReference>
<feature type="signal peptide" evidence="10">
    <location>
        <begin position="1"/>
        <end position="27"/>
    </location>
</feature>
<gene>
    <name evidence="13" type="ORF">HLH35_16075</name>
</gene>
<dbReference type="EMBL" id="JABEQE010000017">
    <property type="protein sequence ID" value="MBB2173614.1"/>
    <property type="molecule type" value="Genomic_DNA"/>
</dbReference>
<dbReference type="Pfam" id="PF07715">
    <property type="entry name" value="Plug"/>
    <property type="match status" value="1"/>
</dbReference>
<accession>A0A7W4J2X1</accession>
<protein>
    <submittedName>
        <fullName evidence="13">TonB-dependent receptor</fullName>
    </submittedName>
</protein>
<evidence type="ECO:0000256" key="8">
    <source>
        <dbReference type="PROSITE-ProRule" id="PRU01360"/>
    </source>
</evidence>
<evidence type="ECO:0000313" key="14">
    <source>
        <dbReference type="Proteomes" id="UP000577891"/>
    </source>
</evidence>
<reference evidence="13 14" key="1">
    <citation type="submission" date="2020-04" db="EMBL/GenBank/DDBJ databases">
        <title>Description of novel Gluconacetobacter.</title>
        <authorList>
            <person name="Sombolestani A."/>
        </authorList>
    </citation>
    <scope>NUCLEOTIDE SEQUENCE [LARGE SCALE GENOMIC DNA]</scope>
    <source>
        <strain evidence="13 14">LMG 27724</strain>
    </source>
</reference>
<dbReference type="Pfam" id="PF00593">
    <property type="entry name" value="TonB_dep_Rec_b-barrel"/>
    <property type="match status" value="1"/>
</dbReference>